<name>A0ABZ0HPI9_9HYPH</name>
<dbReference type="EMBL" id="CP136862">
    <property type="protein sequence ID" value="WOJ88670.1"/>
    <property type="molecule type" value="Genomic_DNA"/>
</dbReference>
<gene>
    <name evidence="1" type="ORF">RZS28_12695</name>
</gene>
<reference evidence="1 2" key="1">
    <citation type="submission" date="2023-10" db="EMBL/GenBank/DDBJ databases">
        <title>Novel methanotroph of the genus Methylocapsa from a subarctic wetland.</title>
        <authorList>
            <person name="Belova S.E."/>
            <person name="Oshkin I.Y."/>
            <person name="Miroshnikov K."/>
            <person name="Dedysh S.N."/>
        </authorList>
    </citation>
    <scope>NUCLEOTIDE SEQUENCE [LARGE SCALE GENOMIC DNA]</scope>
    <source>
        <strain evidence="1 2">RX1</strain>
    </source>
</reference>
<protein>
    <submittedName>
        <fullName evidence="1">PilZ domain-containing protein</fullName>
    </submittedName>
</protein>
<evidence type="ECO:0000313" key="2">
    <source>
        <dbReference type="Proteomes" id="UP001626536"/>
    </source>
</evidence>
<dbReference type="RefSeq" id="WP_407338109.1">
    <property type="nucleotide sequence ID" value="NZ_CP136862.1"/>
</dbReference>
<sequence>MRLLLPEKQVAGGRLHEAVKIGYLHRSDLRHEFVYTVIDAKERGDRRSMRRRRTRLRSGKILDLRNAFLIECQIYDQSDKGARLRLVRELSLPSKIRLYEDASEQLFDAVIVWRKSPEIGICRTADNQARPITRPQLACLRGGFYAVKG</sequence>
<dbReference type="Proteomes" id="UP001626536">
    <property type="component" value="Chromosome"/>
</dbReference>
<organism evidence="1 2">
    <name type="scientific">Methylocapsa polymorpha</name>
    <dbReference type="NCBI Taxonomy" id="3080828"/>
    <lineage>
        <taxon>Bacteria</taxon>
        <taxon>Pseudomonadati</taxon>
        <taxon>Pseudomonadota</taxon>
        <taxon>Alphaproteobacteria</taxon>
        <taxon>Hyphomicrobiales</taxon>
        <taxon>Beijerinckiaceae</taxon>
        <taxon>Methylocapsa</taxon>
    </lineage>
</organism>
<keyword evidence="2" id="KW-1185">Reference proteome</keyword>
<proteinExistence type="predicted"/>
<accession>A0ABZ0HPI9</accession>
<evidence type="ECO:0000313" key="1">
    <source>
        <dbReference type="EMBL" id="WOJ88670.1"/>
    </source>
</evidence>